<evidence type="ECO:0000256" key="1">
    <source>
        <dbReference type="ARBA" id="ARBA00004141"/>
    </source>
</evidence>
<accession>A0AAW2Z362</accession>
<feature type="compositionally biased region" description="Polar residues" evidence="6">
    <location>
        <begin position="57"/>
        <end position="66"/>
    </location>
</feature>
<dbReference type="CDD" id="cd12829">
    <property type="entry name" value="Alr1p-like"/>
    <property type="match status" value="1"/>
</dbReference>
<keyword evidence="9" id="KW-1185">Reference proteome</keyword>
<feature type="compositionally biased region" description="Basic and acidic residues" evidence="6">
    <location>
        <begin position="18"/>
        <end position="27"/>
    </location>
</feature>
<feature type="non-terminal residue" evidence="8">
    <location>
        <position position="1"/>
    </location>
</feature>
<dbReference type="GO" id="GO:0016020">
    <property type="term" value="C:membrane"/>
    <property type="evidence" value="ECO:0007669"/>
    <property type="project" value="UniProtKB-SubCell"/>
</dbReference>
<feature type="region of interest" description="Disordered" evidence="6">
    <location>
        <begin position="1"/>
        <end position="66"/>
    </location>
</feature>
<dbReference type="PANTHER" id="PTHR21535:SF51">
    <property type="entry name" value="MANGANESE RESISTANCE PROTEIN MNR2"/>
    <property type="match status" value="1"/>
</dbReference>
<gene>
    <name evidence="8" type="ORF">AKO1_004877</name>
</gene>
<evidence type="ECO:0000313" key="8">
    <source>
        <dbReference type="EMBL" id="KAL0484232.1"/>
    </source>
</evidence>
<comment type="subcellular location">
    <subcellularLocation>
        <location evidence="1">Membrane</location>
        <topology evidence="1">Multi-pass membrane protein</topology>
    </subcellularLocation>
</comment>
<keyword evidence="4 7" id="KW-1133">Transmembrane helix</keyword>
<dbReference type="InterPro" id="IPR045863">
    <property type="entry name" value="CorA_TM1_TM2"/>
</dbReference>
<comment type="similarity">
    <text evidence="2">Belongs to the CorA metal ion transporter (MIT) (TC 1.A.35) family.</text>
</comment>
<feature type="region of interest" description="Disordered" evidence="6">
    <location>
        <begin position="79"/>
        <end position="106"/>
    </location>
</feature>
<feature type="transmembrane region" description="Helical" evidence="7">
    <location>
        <begin position="550"/>
        <end position="571"/>
    </location>
</feature>
<evidence type="ECO:0000256" key="7">
    <source>
        <dbReference type="SAM" id="Phobius"/>
    </source>
</evidence>
<dbReference type="SUPFAM" id="SSF144083">
    <property type="entry name" value="Magnesium transport protein CorA, transmembrane region"/>
    <property type="match status" value="1"/>
</dbReference>
<dbReference type="Gene3D" id="3.30.460.20">
    <property type="entry name" value="CorA soluble domain-like"/>
    <property type="match status" value="1"/>
</dbReference>
<evidence type="ECO:0000256" key="5">
    <source>
        <dbReference type="ARBA" id="ARBA00023136"/>
    </source>
</evidence>
<protein>
    <submittedName>
        <fullName evidence="8">Uncharacterized protein</fullName>
    </submittedName>
</protein>
<keyword evidence="5 7" id="KW-0472">Membrane</keyword>
<evidence type="ECO:0000256" key="6">
    <source>
        <dbReference type="SAM" id="MobiDB-lite"/>
    </source>
</evidence>
<dbReference type="Pfam" id="PF01544">
    <property type="entry name" value="CorA"/>
    <property type="match status" value="2"/>
</dbReference>
<evidence type="ECO:0000256" key="4">
    <source>
        <dbReference type="ARBA" id="ARBA00022989"/>
    </source>
</evidence>
<dbReference type="InterPro" id="IPR002523">
    <property type="entry name" value="MgTranspt_CorA/ZnTranspt_ZntB"/>
</dbReference>
<organism evidence="8 9">
    <name type="scientific">Acrasis kona</name>
    <dbReference type="NCBI Taxonomy" id="1008807"/>
    <lineage>
        <taxon>Eukaryota</taxon>
        <taxon>Discoba</taxon>
        <taxon>Heterolobosea</taxon>
        <taxon>Tetramitia</taxon>
        <taxon>Eutetramitia</taxon>
        <taxon>Acrasidae</taxon>
        <taxon>Acrasis</taxon>
    </lineage>
</organism>
<feature type="non-terminal residue" evidence="8">
    <location>
        <position position="591"/>
    </location>
</feature>
<dbReference type="InterPro" id="IPR045861">
    <property type="entry name" value="CorA_cytoplasmic_dom"/>
</dbReference>
<sequence length="591" mass="67597">RPLNSSACLPRSPQGDRYSPKEHEKSPNDTYQFPSVDSSNSNRRPSIVSTGYKRRPSITSNAPRQLRSFSISSNDITLPIPEVKKSPDSPRLPSSQTSFRRPSIGGQQEEYPYHINIKPNVNTNVEDLLSSIDFTSSEKRFTVVGLGYECHVFNEIAEMWKLVVDSHQKRGKNVEEDATILDLLGDSIDRPEPIWIDIQKPTEKDMNEIERLFSLHPLTTEDCIKNDTGEKWELFEDYMFVVFTTQVDNKENSFALTQFNIIVFENLVVTIHEKPVKALDLLIKRIGTEFEVDVDEGQNVPRQFPQSVSLTQPITTGIVNPQHLRLLPELQSATAYKYDVNRSLTKKIGTPMTGSYSFDYDTNPEMTEMNIKRRKTTIPGPDWILYAFLDATVDVRIPYVDSLLQDVENLDELVFMLCCDEHDDLLKRIGMIKKNIVNMRRLLYPKQKMTSYLVSQELKFVSDIIKVYLRDVLDHLAICIDKLELARENLMHTHSNYLTKVQIEIAQASSRTDDFMNRITILAAILAPLTLVSGLWGMNVRVPGGTSEGLGWFFGIVSAMFCMTLLIMIFLRRKLVTIKVDEKDEQQNQEG</sequence>
<evidence type="ECO:0000313" key="9">
    <source>
        <dbReference type="Proteomes" id="UP001431209"/>
    </source>
</evidence>
<name>A0AAW2Z362_9EUKA</name>
<dbReference type="GO" id="GO:0010961">
    <property type="term" value="P:intracellular magnesium ion homeostasis"/>
    <property type="evidence" value="ECO:0007669"/>
    <property type="project" value="TreeGrafter"/>
</dbReference>
<feature type="transmembrane region" description="Helical" evidence="7">
    <location>
        <begin position="519"/>
        <end position="538"/>
    </location>
</feature>
<dbReference type="PANTHER" id="PTHR21535">
    <property type="entry name" value="MAGNESIUM AND COBALT TRANSPORT PROTEIN/MITOCHONDRIAL IMPORT INNER MEMBRANE TRANSLOCASE SUBUNIT TIM8"/>
    <property type="match status" value="1"/>
</dbReference>
<keyword evidence="3 7" id="KW-0812">Transmembrane</keyword>
<reference evidence="8 9" key="1">
    <citation type="submission" date="2024-03" db="EMBL/GenBank/DDBJ databases">
        <title>The Acrasis kona genome and developmental transcriptomes reveal deep origins of eukaryotic multicellular pathways.</title>
        <authorList>
            <person name="Sheikh S."/>
            <person name="Fu C.-J."/>
            <person name="Brown M.W."/>
            <person name="Baldauf S.L."/>
        </authorList>
    </citation>
    <scope>NUCLEOTIDE SEQUENCE [LARGE SCALE GENOMIC DNA]</scope>
    <source>
        <strain evidence="8 9">ATCC MYA-3509</strain>
    </source>
</reference>
<comment type="caution">
    <text evidence="8">The sequence shown here is derived from an EMBL/GenBank/DDBJ whole genome shotgun (WGS) entry which is preliminary data.</text>
</comment>
<dbReference type="EMBL" id="JAOPGA020001029">
    <property type="protein sequence ID" value="KAL0484232.1"/>
    <property type="molecule type" value="Genomic_DNA"/>
</dbReference>
<evidence type="ECO:0000256" key="3">
    <source>
        <dbReference type="ARBA" id="ARBA00022692"/>
    </source>
</evidence>
<dbReference type="SUPFAM" id="SSF143865">
    <property type="entry name" value="CorA soluble domain-like"/>
    <property type="match status" value="1"/>
</dbReference>
<dbReference type="InterPro" id="IPR044089">
    <property type="entry name" value="Alr1-like"/>
</dbReference>
<dbReference type="Proteomes" id="UP001431209">
    <property type="component" value="Unassembled WGS sequence"/>
</dbReference>
<dbReference type="Gene3D" id="1.20.58.340">
    <property type="entry name" value="Magnesium transport protein CorA, transmembrane region"/>
    <property type="match status" value="2"/>
</dbReference>
<proteinExistence type="inferred from homology"/>
<feature type="compositionally biased region" description="Polar residues" evidence="6">
    <location>
        <begin position="28"/>
        <end position="49"/>
    </location>
</feature>
<dbReference type="GO" id="GO:0015095">
    <property type="term" value="F:magnesium ion transmembrane transporter activity"/>
    <property type="evidence" value="ECO:0007669"/>
    <property type="project" value="InterPro"/>
</dbReference>
<dbReference type="AlphaFoldDB" id="A0AAW2Z362"/>
<evidence type="ECO:0000256" key="2">
    <source>
        <dbReference type="ARBA" id="ARBA00009765"/>
    </source>
</evidence>